<reference evidence="1 2" key="1">
    <citation type="journal article" date="2015" name="Genome Announc.">
        <title>Expanding the biotechnology potential of lactobacilli through comparative genomics of 213 strains and associated genera.</title>
        <authorList>
            <person name="Sun Z."/>
            <person name="Harris H.M."/>
            <person name="McCann A."/>
            <person name="Guo C."/>
            <person name="Argimon S."/>
            <person name="Zhang W."/>
            <person name="Yang X."/>
            <person name="Jeffery I.B."/>
            <person name="Cooney J.C."/>
            <person name="Kagawa T.F."/>
            <person name="Liu W."/>
            <person name="Song Y."/>
            <person name="Salvetti E."/>
            <person name="Wrobel A."/>
            <person name="Rasinkangas P."/>
            <person name="Parkhill J."/>
            <person name="Rea M.C."/>
            <person name="O'Sullivan O."/>
            <person name="Ritari J."/>
            <person name="Douillard F.P."/>
            <person name="Paul Ross R."/>
            <person name="Yang R."/>
            <person name="Briner A.E."/>
            <person name="Felis G.E."/>
            <person name="de Vos W.M."/>
            <person name="Barrangou R."/>
            <person name="Klaenhammer T.R."/>
            <person name="Caufield P.W."/>
            <person name="Cui Y."/>
            <person name="Zhang H."/>
            <person name="O'Toole P.W."/>
        </authorList>
    </citation>
    <scope>NUCLEOTIDE SEQUENCE [LARGE SCALE GENOMIC DNA]</scope>
    <source>
        <strain evidence="1 2">DSM 18933</strain>
    </source>
</reference>
<keyword evidence="2" id="KW-1185">Reference proteome</keyword>
<comment type="caution">
    <text evidence="1">The sequence shown here is derived from an EMBL/GenBank/DDBJ whole genome shotgun (WGS) entry which is preliminary data.</text>
</comment>
<dbReference type="AlphaFoldDB" id="A0A0R1WZ83"/>
<gene>
    <name evidence="1" type="ORF">FC40_GL000315</name>
</gene>
<proteinExistence type="predicted"/>
<name>A0A0R1WZ83_9LACO</name>
<accession>A0A0R1WZ83</accession>
<dbReference type="PATRIC" id="fig|1423755.3.peg.343"/>
<evidence type="ECO:0000313" key="1">
    <source>
        <dbReference type="EMBL" id="KRM20214.1"/>
    </source>
</evidence>
<evidence type="ECO:0000313" key="2">
    <source>
        <dbReference type="Proteomes" id="UP000051054"/>
    </source>
</evidence>
<dbReference type="Proteomes" id="UP000051054">
    <property type="component" value="Unassembled WGS sequence"/>
</dbReference>
<dbReference type="RefSeq" id="WP_155830698.1">
    <property type="nucleotide sequence ID" value="NZ_AZGD01000009.1"/>
</dbReference>
<sequence>MEETIFQEYEKRFGEVFPKLIPQDEKFVEHCLELNKTIDELPDDDPFIKKYFSSGIMY</sequence>
<organism evidence="1 2">
    <name type="scientific">Ligilactobacillus hayakitensis DSM 18933 = JCM 14209</name>
    <dbReference type="NCBI Taxonomy" id="1423755"/>
    <lineage>
        <taxon>Bacteria</taxon>
        <taxon>Bacillati</taxon>
        <taxon>Bacillota</taxon>
        <taxon>Bacilli</taxon>
        <taxon>Lactobacillales</taxon>
        <taxon>Lactobacillaceae</taxon>
        <taxon>Ligilactobacillus</taxon>
    </lineage>
</organism>
<dbReference type="EMBL" id="AZGD01000009">
    <property type="protein sequence ID" value="KRM20214.1"/>
    <property type="molecule type" value="Genomic_DNA"/>
</dbReference>
<protein>
    <submittedName>
        <fullName evidence="1">Uncharacterized protein</fullName>
    </submittedName>
</protein>